<dbReference type="Proteomes" id="UP000247790">
    <property type="component" value="Unassembled WGS sequence"/>
</dbReference>
<feature type="transmembrane region" description="Helical" evidence="1">
    <location>
        <begin position="359"/>
        <end position="378"/>
    </location>
</feature>
<organism evidence="2 4">
    <name type="scientific">Paenibacillus barcinonensis</name>
    <dbReference type="NCBI Taxonomy" id="198119"/>
    <lineage>
        <taxon>Bacteria</taxon>
        <taxon>Bacillati</taxon>
        <taxon>Bacillota</taxon>
        <taxon>Bacilli</taxon>
        <taxon>Bacillales</taxon>
        <taxon>Paenibacillaceae</taxon>
        <taxon>Paenibacillus</taxon>
    </lineage>
</organism>
<dbReference type="RefSeq" id="WP_110898153.1">
    <property type="nucleotide sequence ID" value="NZ_CP054614.1"/>
</dbReference>
<keyword evidence="1" id="KW-1133">Transmembrane helix</keyword>
<keyword evidence="5" id="KW-1185">Reference proteome</keyword>
<dbReference type="Proteomes" id="UP000509327">
    <property type="component" value="Chromosome"/>
</dbReference>
<dbReference type="OrthoDB" id="2110056at2"/>
<evidence type="ECO:0000256" key="1">
    <source>
        <dbReference type="SAM" id="Phobius"/>
    </source>
</evidence>
<evidence type="ECO:0000313" key="3">
    <source>
        <dbReference type="EMBL" id="QKS58231.1"/>
    </source>
</evidence>
<reference evidence="3 5" key="2">
    <citation type="submission" date="2020-06" db="EMBL/GenBank/DDBJ databases">
        <title>Complete genome of Paenibacillus barcinonensis KACC11450.</title>
        <authorList>
            <person name="Kim M."/>
            <person name="Park Y.-J."/>
            <person name="Shin J.-H."/>
        </authorList>
    </citation>
    <scope>NUCLEOTIDE SEQUENCE [LARGE SCALE GENOMIC DNA]</scope>
    <source>
        <strain evidence="3 5">KACC11450</strain>
    </source>
</reference>
<keyword evidence="1" id="KW-0472">Membrane</keyword>
<proteinExistence type="predicted"/>
<gene>
    <name evidence="2" type="ORF">DFQ00_11474</name>
    <name evidence="3" type="ORF">HUB98_19610</name>
</gene>
<dbReference type="EMBL" id="QJSW01000014">
    <property type="protein sequence ID" value="PYE47334.1"/>
    <property type="molecule type" value="Genomic_DNA"/>
</dbReference>
<evidence type="ECO:0008006" key="6">
    <source>
        <dbReference type="Google" id="ProtNLM"/>
    </source>
</evidence>
<sequence>MNPSQIYKHIIQKSKKTYYRMILIMSLILLIISSYSFFYMFNQSSNNDNFYNNSNAHIIRIEGKMNNNTLNKLNHEDVEQIKDVLNERGQSYKLSQIFKLSSGIMDASDNKGMILYGLDDNFPEMVNRPFQMKSDVLYSDTASKELKMIIPHIQFTEQGDVQSNSTEVKTYQIGNIYDMIDASDMTYFFSRKIHDLPMMFTSQVTLEGILDIMFMDKKKGDHVEETSIYKYIDVEEVLLYVDDIGALGDLVGQYRESNFLVSYAFDSFESFSEDLWKSNILYNIILVIMIIISTMYILLTYRNYLKSQQKDIGVFKIFGYSNQSIKKIYSQVLFKLFGTVFTVAFIFNIIICFNRWDAFILVFAIESIMLLFIIWFIIQYQIKSIINKGVLFLVKDDKEFE</sequence>
<feature type="transmembrane region" description="Helical" evidence="1">
    <location>
        <begin position="332"/>
        <end position="353"/>
    </location>
</feature>
<feature type="transmembrane region" description="Helical" evidence="1">
    <location>
        <begin position="280"/>
        <end position="301"/>
    </location>
</feature>
<dbReference type="EMBL" id="CP054614">
    <property type="protein sequence ID" value="QKS58231.1"/>
    <property type="molecule type" value="Genomic_DNA"/>
</dbReference>
<evidence type="ECO:0000313" key="2">
    <source>
        <dbReference type="EMBL" id="PYE47334.1"/>
    </source>
</evidence>
<feature type="transmembrane region" description="Helical" evidence="1">
    <location>
        <begin position="21"/>
        <end position="41"/>
    </location>
</feature>
<dbReference type="AlphaFoldDB" id="A0A2V4WIH1"/>
<protein>
    <recommendedName>
        <fullName evidence="6">FtsX-like permease family protein</fullName>
    </recommendedName>
</protein>
<evidence type="ECO:0000313" key="5">
    <source>
        <dbReference type="Proteomes" id="UP000509327"/>
    </source>
</evidence>
<reference evidence="2 4" key="1">
    <citation type="submission" date="2018-06" db="EMBL/GenBank/DDBJ databases">
        <title>Genomic Encyclopedia of Type Strains, Phase III (KMG-III): the genomes of soil and plant-associated and newly described type strains.</title>
        <authorList>
            <person name="Whitman W."/>
        </authorList>
    </citation>
    <scope>NUCLEOTIDE SEQUENCE [LARGE SCALE GENOMIC DNA]</scope>
    <source>
        <strain evidence="2 4">CECT 7022</strain>
    </source>
</reference>
<accession>A0A2V4WIH1</accession>
<name>A0A2V4WIH1_PAEBA</name>
<keyword evidence="1" id="KW-0812">Transmembrane</keyword>
<evidence type="ECO:0000313" key="4">
    <source>
        <dbReference type="Proteomes" id="UP000247790"/>
    </source>
</evidence>